<keyword evidence="2" id="KW-1185">Reference proteome</keyword>
<comment type="caution">
    <text evidence="1">The sequence shown here is derived from an EMBL/GenBank/DDBJ whole genome shotgun (WGS) entry which is preliminary data.</text>
</comment>
<evidence type="ECO:0000313" key="2">
    <source>
        <dbReference type="Proteomes" id="UP001501295"/>
    </source>
</evidence>
<dbReference type="InterPro" id="IPR027417">
    <property type="entry name" value="P-loop_NTPase"/>
</dbReference>
<dbReference type="Gene3D" id="3.30.420.240">
    <property type="match status" value="1"/>
</dbReference>
<evidence type="ECO:0008006" key="3">
    <source>
        <dbReference type="Google" id="ProtNLM"/>
    </source>
</evidence>
<proteinExistence type="predicted"/>
<name>A0ABP8WC70_9MICO</name>
<dbReference type="SUPFAM" id="SSF52540">
    <property type="entry name" value="P-loop containing nucleoside triphosphate hydrolases"/>
    <property type="match status" value="1"/>
</dbReference>
<dbReference type="EMBL" id="BAABLM010000012">
    <property type="protein sequence ID" value="GAA4686509.1"/>
    <property type="molecule type" value="Genomic_DNA"/>
</dbReference>
<accession>A0ABP8WC70</accession>
<reference evidence="2" key="1">
    <citation type="journal article" date="2019" name="Int. J. Syst. Evol. Microbiol.">
        <title>The Global Catalogue of Microorganisms (GCM) 10K type strain sequencing project: providing services to taxonomists for standard genome sequencing and annotation.</title>
        <authorList>
            <consortium name="The Broad Institute Genomics Platform"/>
            <consortium name="The Broad Institute Genome Sequencing Center for Infectious Disease"/>
            <person name="Wu L."/>
            <person name="Ma J."/>
        </authorList>
    </citation>
    <scope>NUCLEOTIDE SEQUENCE [LARGE SCALE GENOMIC DNA]</scope>
    <source>
        <strain evidence="2">JCM 18956</strain>
    </source>
</reference>
<sequence>MGVHPVGLDLRGAGTDPGKFAALILGQPLFDYQAEVAGSGATVRVMCAGRQVGKSFLLAALALFEATTRRNITVLFISAGEEAAKRLLGECSRLVSSSAGLDGSIVEETKTMLLFSTGSRIMSVPASEKQIRGISADLLVIDEASFVPEEIWVSAQPTTIARPGARIILASTPYLSDHFFKHMWDQGMRSPDAYVRSWHWPSSTSPLVTDETLEGVRRGINPIRFAREYMAEWPDGSGLLLTADELEQSVLDYEMVEPERAYDFHGFAPVGSNGLVLPPQVSAGVDYGSQHDANALVLLGALDDYGVNYDVGALFREQTTEDHIFFVPWLEYHHRMTYHDFAARVAEVGKGYNIRMIASETNGVGAGGHEFMVMAMLRAAERGELASRFDVSGGWYTSGTFVAPVWTDNRRKQAQFGRLKGMLQAGTLVLPRHAELLKQLSSLEMSETAAGSISISVPDRVGHDDLAMALAQALMNIATPAMMSGQRFRQQPSWASFTDLATGKRIPDAPRVLHPLNSSVWNWGSRGAEREQPV</sequence>
<evidence type="ECO:0000313" key="1">
    <source>
        <dbReference type="EMBL" id="GAA4686509.1"/>
    </source>
</evidence>
<organism evidence="1 2">
    <name type="scientific">Frondihabitans cladoniiphilus</name>
    <dbReference type="NCBI Taxonomy" id="715785"/>
    <lineage>
        <taxon>Bacteria</taxon>
        <taxon>Bacillati</taxon>
        <taxon>Actinomycetota</taxon>
        <taxon>Actinomycetes</taxon>
        <taxon>Micrococcales</taxon>
        <taxon>Microbacteriaceae</taxon>
        <taxon>Frondihabitans</taxon>
    </lineage>
</organism>
<protein>
    <recommendedName>
        <fullName evidence="3">Terminase family protein</fullName>
    </recommendedName>
</protein>
<dbReference type="Pfam" id="PF03237">
    <property type="entry name" value="Terminase_6N"/>
    <property type="match status" value="1"/>
</dbReference>
<gene>
    <name evidence="1" type="ORF">GCM10025780_36470</name>
</gene>
<dbReference type="Gene3D" id="3.40.50.300">
    <property type="entry name" value="P-loop containing nucleotide triphosphate hydrolases"/>
    <property type="match status" value="1"/>
</dbReference>
<dbReference type="Proteomes" id="UP001501295">
    <property type="component" value="Unassembled WGS sequence"/>
</dbReference>